<dbReference type="Proteomes" id="UP000782554">
    <property type="component" value="Unassembled WGS sequence"/>
</dbReference>
<name>A0ABS7JW63_9SPHN</name>
<feature type="transmembrane region" description="Helical" evidence="1">
    <location>
        <begin position="78"/>
        <end position="97"/>
    </location>
</feature>
<keyword evidence="1" id="KW-0812">Transmembrane</keyword>
<reference evidence="2 3" key="1">
    <citation type="submission" date="2021-08" db="EMBL/GenBank/DDBJ databases">
        <title>Comparative Genomics Analysis of the Genus Qipengyuania Reveals Extensive Genetic Diversity and Metabolic Versatility, Including the Description of Fifteen Novel Species.</title>
        <authorList>
            <person name="Liu Y."/>
        </authorList>
    </citation>
    <scope>NUCLEOTIDE SEQUENCE [LARGE SCALE GENOMIC DNA]</scope>
    <source>
        <strain evidence="2 3">YG27</strain>
    </source>
</reference>
<sequence length="98" mass="10436">MTEATQASIWAYRIAFIAAVVPLAYWLLVTFYAVFFFGIAPAWALPLAIVACGVQIVGLSVAKGEMASGAIVTATKRAASHAVGFWSITIAFVLLAWK</sequence>
<feature type="transmembrane region" description="Helical" evidence="1">
    <location>
        <begin position="12"/>
        <end position="37"/>
    </location>
</feature>
<evidence type="ECO:0000313" key="2">
    <source>
        <dbReference type="EMBL" id="MBX7501808.1"/>
    </source>
</evidence>
<comment type="caution">
    <text evidence="2">The sequence shown here is derived from an EMBL/GenBank/DDBJ whole genome shotgun (WGS) entry which is preliminary data.</text>
</comment>
<keyword evidence="3" id="KW-1185">Reference proteome</keyword>
<keyword evidence="1" id="KW-0472">Membrane</keyword>
<dbReference type="EMBL" id="JAIGNU010000002">
    <property type="protein sequence ID" value="MBX7501808.1"/>
    <property type="molecule type" value="Genomic_DNA"/>
</dbReference>
<protein>
    <submittedName>
        <fullName evidence="2">Uncharacterized protein</fullName>
    </submittedName>
</protein>
<gene>
    <name evidence="2" type="ORF">K3181_10185</name>
</gene>
<keyword evidence="1" id="KW-1133">Transmembrane helix</keyword>
<proteinExistence type="predicted"/>
<accession>A0ABS7JW63</accession>
<evidence type="ECO:0000256" key="1">
    <source>
        <dbReference type="SAM" id="Phobius"/>
    </source>
</evidence>
<organism evidence="2 3">
    <name type="scientific">Qipengyuania mesophila</name>
    <dbReference type="NCBI Taxonomy" id="2867246"/>
    <lineage>
        <taxon>Bacteria</taxon>
        <taxon>Pseudomonadati</taxon>
        <taxon>Pseudomonadota</taxon>
        <taxon>Alphaproteobacteria</taxon>
        <taxon>Sphingomonadales</taxon>
        <taxon>Erythrobacteraceae</taxon>
        <taxon>Qipengyuania</taxon>
    </lineage>
</organism>
<feature type="transmembrane region" description="Helical" evidence="1">
    <location>
        <begin position="43"/>
        <end position="62"/>
    </location>
</feature>
<dbReference type="RefSeq" id="WP_221603008.1">
    <property type="nucleotide sequence ID" value="NZ_JAIGNU010000002.1"/>
</dbReference>
<evidence type="ECO:0000313" key="3">
    <source>
        <dbReference type="Proteomes" id="UP000782554"/>
    </source>
</evidence>